<protein>
    <submittedName>
        <fullName evidence="2">227 kDa spindle-and centromere-associated protein</fullName>
    </submittedName>
</protein>
<feature type="coiled-coil region" evidence="1">
    <location>
        <begin position="83"/>
        <end position="117"/>
    </location>
</feature>
<evidence type="ECO:0000313" key="3">
    <source>
        <dbReference type="Proteomes" id="UP000250235"/>
    </source>
</evidence>
<organism evidence="2 3">
    <name type="scientific">Dorcoceras hygrometricum</name>
    <dbReference type="NCBI Taxonomy" id="472368"/>
    <lineage>
        <taxon>Eukaryota</taxon>
        <taxon>Viridiplantae</taxon>
        <taxon>Streptophyta</taxon>
        <taxon>Embryophyta</taxon>
        <taxon>Tracheophyta</taxon>
        <taxon>Spermatophyta</taxon>
        <taxon>Magnoliopsida</taxon>
        <taxon>eudicotyledons</taxon>
        <taxon>Gunneridae</taxon>
        <taxon>Pentapetalae</taxon>
        <taxon>asterids</taxon>
        <taxon>lamiids</taxon>
        <taxon>Lamiales</taxon>
        <taxon>Gesneriaceae</taxon>
        <taxon>Didymocarpoideae</taxon>
        <taxon>Trichosporeae</taxon>
        <taxon>Loxocarpinae</taxon>
        <taxon>Dorcoceras</taxon>
    </lineage>
</organism>
<sequence length="167" mass="19037">MHFTAYDIPLDEETQISIPTAIVSSHDYTDAFAQLRAAVDQITFVQVQTRFHLDKLKVELSKKISNLENAFLTASDNQDRVVLAQTNVLRKEMQAQKNALSKELDVMRKEVQDQKATFVHDMLEFRVESQQNFQILSAQLSELIAYINRGRDDKKGEVSSSRGPQPP</sequence>
<dbReference type="Proteomes" id="UP000250235">
    <property type="component" value="Unassembled WGS sequence"/>
</dbReference>
<evidence type="ECO:0000313" key="2">
    <source>
        <dbReference type="EMBL" id="KZV30603.1"/>
    </source>
</evidence>
<accession>A0A2Z7B8R2</accession>
<dbReference type="AlphaFoldDB" id="A0A2Z7B8R2"/>
<evidence type="ECO:0000256" key="1">
    <source>
        <dbReference type="SAM" id="Coils"/>
    </source>
</evidence>
<reference evidence="2 3" key="1">
    <citation type="journal article" date="2015" name="Proc. Natl. Acad. Sci. U.S.A.">
        <title>The resurrection genome of Boea hygrometrica: A blueprint for survival of dehydration.</title>
        <authorList>
            <person name="Xiao L."/>
            <person name="Yang G."/>
            <person name="Zhang L."/>
            <person name="Yang X."/>
            <person name="Zhao S."/>
            <person name="Ji Z."/>
            <person name="Zhou Q."/>
            <person name="Hu M."/>
            <person name="Wang Y."/>
            <person name="Chen M."/>
            <person name="Xu Y."/>
            <person name="Jin H."/>
            <person name="Xiao X."/>
            <person name="Hu G."/>
            <person name="Bao F."/>
            <person name="Hu Y."/>
            <person name="Wan P."/>
            <person name="Li L."/>
            <person name="Deng X."/>
            <person name="Kuang T."/>
            <person name="Xiang C."/>
            <person name="Zhu J.K."/>
            <person name="Oliver M.J."/>
            <person name="He Y."/>
        </authorList>
    </citation>
    <scope>NUCLEOTIDE SEQUENCE [LARGE SCALE GENOMIC DNA]</scope>
    <source>
        <strain evidence="3">cv. XS01</strain>
    </source>
</reference>
<keyword evidence="1" id="KW-0175">Coiled coil</keyword>
<proteinExistence type="predicted"/>
<dbReference type="EMBL" id="KV008234">
    <property type="protein sequence ID" value="KZV30603.1"/>
    <property type="molecule type" value="Genomic_DNA"/>
</dbReference>
<gene>
    <name evidence="2" type="ORF">F511_16717</name>
</gene>
<keyword evidence="3" id="KW-1185">Reference proteome</keyword>
<name>A0A2Z7B8R2_9LAMI</name>